<dbReference type="InterPro" id="IPR003594">
    <property type="entry name" value="HATPase_dom"/>
</dbReference>
<sequence>MASLLVALFTAAALRPARLSGWCLAATLGTHALNAAYQASLPTAARDSQVTFVVVGIALTLFDLAAWFLGRWAAESSRRTRELVKTSEAMTAEAVAAERLRIARELHDIVAHAVTIMVLQTSGARRQLGRDPELVAAALASVESVGKQAMAELRRLLQVLRTVGSTDEEALETDMIAGLKDLDVLLSQTTAAGVSVDLSASGIEGRLPSSIELCVYRVVQEALTNVVRHAGPGAHADVVLAVADGTVTVEVSNDHAGSVSNVTRDLTSGYGLAGLHERIKLMGGEISTGPLDDGGYRVGVTLPAAIP</sequence>
<evidence type="ECO:0000256" key="6">
    <source>
        <dbReference type="ARBA" id="ARBA00022777"/>
    </source>
</evidence>
<keyword evidence="5" id="KW-0547">Nucleotide-binding</keyword>
<reference evidence="11 12" key="1">
    <citation type="submission" date="2024-09" db="EMBL/GenBank/DDBJ databases">
        <authorList>
            <person name="Salinas-Garcia M.A."/>
            <person name="Prieme A."/>
        </authorList>
    </citation>
    <scope>NUCLEOTIDE SEQUENCE [LARGE SCALE GENOMIC DNA]</scope>
    <source>
        <strain evidence="11 12">DSM 21081</strain>
    </source>
</reference>
<keyword evidence="7" id="KW-0067">ATP-binding</keyword>
<dbReference type="Pfam" id="PF02518">
    <property type="entry name" value="HATPase_c"/>
    <property type="match status" value="1"/>
</dbReference>
<evidence type="ECO:0000259" key="10">
    <source>
        <dbReference type="Pfam" id="PF07730"/>
    </source>
</evidence>
<feature type="domain" description="Histidine kinase/HSP90-like ATPase" evidence="9">
    <location>
        <begin position="215"/>
        <end position="305"/>
    </location>
</feature>
<keyword evidence="3" id="KW-0597">Phosphoprotein</keyword>
<gene>
    <name evidence="11" type="ORF">ACETWP_04060</name>
</gene>
<dbReference type="EC" id="2.7.13.3" evidence="2"/>
<dbReference type="EMBL" id="JBHDLJ010000002">
    <property type="protein sequence ID" value="MFB0833753.1"/>
    <property type="molecule type" value="Genomic_DNA"/>
</dbReference>
<evidence type="ECO:0000259" key="9">
    <source>
        <dbReference type="Pfam" id="PF02518"/>
    </source>
</evidence>
<evidence type="ECO:0000313" key="12">
    <source>
        <dbReference type="Proteomes" id="UP001575652"/>
    </source>
</evidence>
<evidence type="ECO:0000256" key="3">
    <source>
        <dbReference type="ARBA" id="ARBA00022553"/>
    </source>
</evidence>
<dbReference type="GO" id="GO:0016301">
    <property type="term" value="F:kinase activity"/>
    <property type="evidence" value="ECO:0007669"/>
    <property type="project" value="UniProtKB-KW"/>
</dbReference>
<comment type="catalytic activity">
    <reaction evidence="1">
        <text>ATP + protein L-histidine = ADP + protein N-phospho-L-histidine.</text>
        <dbReference type="EC" id="2.7.13.3"/>
    </reaction>
</comment>
<name>A0ABV4UNQ4_9MICC</name>
<dbReference type="InterPro" id="IPR036890">
    <property type="entry name" value="HATPase_C_sf"/>
</dbReference>
<evidence type="ECO:0000256" key="4">
    <source>
        <dbReference type="ARBA" id="ARBA00022679"/>
    </source>
</evidence>
<evidence type="ECO:0000256" key="8">
    <source>
        <dbReference type="ARBA" id="ARBA00023012"/>
    </source>
</evidence>
<evidence type="ECO:0000313" key="11">
    <source>
        <dbReference type="EMBL" id="MFB0833753.1"/>
    </source>
</evidence>
<organism evidence="11 12">
    <name type="scientific">Arthrobacter halodurans</name>
    <dbReference type="NCBI Taxonomy" id="516699"/>
    <lineage>
        <taxon>Bacteria</taxon>
        <taxon>Bacillati</taxon>
        <taxon>Actinomycetota</taxon>
        <taxon>Actinomycetes</taxon>
        <taxon>Micrococcales</taxon>
        <taxon>Micrococcaceae</taxon>
        <taxon>Arthrobacter</taxon>
    </lineage>
</organism>
<evidence type="ECO:0000256" key="2">
    <source>
        <dbReference type="ARBA" id="ARBA00012438"/>
    </source>
</evidence>
<proteinExistence type="predicted"/>
<dbReference type="PANTHER" id="PTHR24421">
    <property type="entry name" value="NITRATE/NITRITE SENSOR PROTEIN NARX-RELATED"/>
    <property type="match status" value="1"/>
</dbReference>
<keyword evidence="6 11" id="KW-0418">Kinase</keyword>
<dbReference type="Proteomes" id="UP001575652">
    <property type="component" value="Unassembled WGS sequence"/>
</dbReference>
<accession>A0ABV4UNQ4</accession>
<keyword evidence="4" id="KW-0808">Transferase</keyword>
<dbReference type="Gene3D" id="1.20.5.1930">
    <property type="match status" value="1"/>
</dbReference>
<feature type="domain" description="Signal transduction histidine kinase subgroup 3 dimerisation and phosphoacceptor" evidence="10">
    <location>
        <begin position="98"/>
        <end position="163"/>
    </location>
</feature>
<dbReference type="InterPro" id="IPR011712">
    <property type="entry name" value="Sig_transdc_His_kin_sub3_dim/P"/>
</dbReference>
<keyword evidence="12" id="KW-1185">Reference proteome</keyword>
<dbReference type="PANTHER" id="PTHR24421:SF10">
    <property type="entry name" value="NITRATE_NITRITE SENSOR PROTEIN NARQ"/>
    <property type="match status" value="1"/>
</dbReference>
<dbReference type="InterPro" id="IPR050482">
    <property type="entry name" value="Sensor_HK_TwoCompSys"/>
</dbReference>
<comment type="caution">
    <text evidence="11">The sequence shown here is derived from an EMBL/GenBank/DDBJ whole genome shotgun (WGS) entry which is preliminary data.</text>
</comment>
<dbReference type="SUPFAM" id="SSF55874">
    <property type="entry name" value="ATPase domain of HSP90 chaperone/DNA topoisomerase II/histidine kinase"/>
    <property type="match status" value="1"/>
</dbReference>
<dbReference type="RefSeq" id="WP_373970913.1">
    <property type="nucleotide sequence ID" value="NZ_JBHDLJ010000002.1"/>
</dbReference>
<dbReference type="Gene3D" id="3.30.565.10">
    <property type="entry name" value="Histidine kinase-like ATPase, C-terminal domain"/>
    <property type="match status" value="1"/>
</dbReference>
<protein>
    <recommendedName>
        <fullName evidence="2">histidine kinase</fullName>
        <ecNumber evidence="2">2.7.13.3</ecNumber>
    </recommendedName>
</protein>
<evidence type="ECO:0000256" key="7">
    <source>
        <dbReference type="ARBA" id="ARBA00022840"/>
    </source>
</evidence>
<dbReference type="Pfam" id="PF07730">
    <property type="entry name" value="HisKA_3"/>
    <property type="match status" value="1"/>
</dbReference>
<evidence type="ECO:0000256" key="1">
    <source>
        <dbReference type="ARBA" id="ARBA00000085"/>
    </source>
</evidence>
<evidence type="ECO:0000256" key="5">
    <source>
        <dbReference type="ARBA" id="ARBA00022741"/>
    </source>
</evidence>
<keyword evidence="8" id="KW-0902">Two-component regulatory system</keyword>
<dbReference type="CDD" id="cd16917">
    <property type="entry name" value="HATPase_UhpB-NarQ-NarX-like"/>
    <property type="match status" value="1"/>
</dbReference>